<evidence type="ECO:0000256" key="1">
    <source>
        <dbReference type="SAM" id="Phobius"/>
    </source>
</evidence>
<feature type="domain" description="Glycosyltransferase RgtA/B/C/D-like" evidence="2">
    <location>
        <begin position="191"/>
        <end position="311"/>
    </location>
</feature>
<proteinExistence type="predicted"/>
<keyword evidence="1" id="KW-1133">Transmembrane helix</keyword>
<reference evidence="4" key="1">
    <citation type="submission" date="2016-10" db="EMBL/GenBank/DDBJ databases">
        <authorList>
            <person name="Varghese N."/>
            <person name="Submissions S."/>
        </authorList>
    </citation>
    <scope>NUCLEOTIDE SEQUENCE [LARGE SCALE GENOMIC DNA]</scope>
    <source>
        <strain evidence="4">IBRC-M 10043</strain>
    </source>
</reference>
<keyword evidence="3" id="KW-0328">Glycosyltransferase</keyword>
<dbReference type="RefSeq" id="WP_139203656.1">
    <property type="nucleotide sequence ID" value="NZ_FOCX01000040.1"/>
</dbReference>
<evidence type="ECO:0000259" key="2">
    <source>
        <dbReference type="Pfam" id="PF13231"/>
    </source>
</evidence>
<dbReference type="OrthoDB" id="110868at2157"/>
<gene>
    <name evidence="3" type="ORF">SAMN05216388_10404</name>
</gene>
<dbReference type="Pfam" id="PF13231">
    <property type="entry name" value="PMT_2"/>
    <property type="match status" value="1"/>
</dbReference>
<feature type="transmembrane region" description="Helical" evidence="1">
    <location>
        <begin position="347"/>
        <end position="364"/>
    </location>
</feature>
<evidence type="ECO:0000313" key="3">
    <source>
        <dbReference type="EMBL" id="SEP17077.1"/>
    </source>
</evidence>
<name>A0A1H8VPE2_9EURY</name>
<dbReference type="GO" id="GO:0016757">
    <property type="term" value="F:glycosyltransferase activity"/>
    <property type="evidence" value="ECO:0007669"/>
    <property type="project" value="UniProtKB-KW"/>
</dbReference>
<keyword evidence="1" id="KW-0812">Transmembrane</keyword>
<organism evidence="3 4">
    <name type="scientific">Halorientalis persicus</name>
    <dbReference type="NCBI Taxonomy" id="1367881"/>
    <lineage>
        <taxon>Archaea</taxon>
        <taxon>Methanobacteriati</taxon>
        <taxon>Methanobacteriota</taxon>
        <taxon>Stenosarchaea group</taxon>
        <taxon>Halobacteria</taxon>
        <taxon>Halobacteriales</taxon>
        <taxon>Haloarculaceae</taxon>
        <taxon>Halorientalis</taxon>
    </lineage>
</organism>
<feature type="transmembrane region" description="Helical" evidence="1">
    <location>
        <begin position="475"/>
        <end position="497"/>
    </location>
</feature>
<feature type="transmembrane region" description="Helical" evidence="1">
    <location>
        <begin position="260"/>
        <end position="280"/>
    </location>
</feature>
<accession>A0A1H8VPE2</accession>
<dbReference type="Proteomes" id="UP000198775">
    <property type="component" value="Unassembled WGS sequence"/>
</dbReference>
<dbReference type="EMBL" id="FOCX01000040">
    <property type="protein sequence ID" value="SEP17077.1"/>
    <property type="molecule type" value="Genomic_DNA"/>
</dbReference>
<feature type="transmembrane region" description="Helical" evidence="1">
    <location>
        <begin position="105"/>
        <end position="126"/>
    </location>
</feature>
<protein>
    <submittedName>
        <fullName evidence="3">Dolichyl-phosphate-mannose-protein mannosyltransferase</fullName>
    </submittedName>
</protein>
<feature type="transmembrane region" description="Helical" evidence="1">
    <location>
        <begin position="211"/>
        <end position="229"/>
    </location>
</feature>
<evidence type="ECO:0000313" key="4">
    <source>
        <dbReference type="Proteomes" id="UP000198775"/>
    </source>
</evidence>
<feature type="transmembrane region" description="Helical" evidence="1">
    <location>
        <begin position="80"/>
        <end position="99"/>
    </location>
</feature>
<keyword evidence="1" id="KW-0472">Membrane</keyword>
<feature type="transmembrane region" description="Helical" evidence="1">
    <location>
        <begin position="309"/>
        <end position="327"/>
    </location>
</feature>
<keyword evidence="3" id="KW-0808">Transferase</keyword>
<keyword evidence="4" id="KW-1185">Reference proteome</keyword>
<dbReference type="AlphaFoldDB" id="A0A1H8VPE2"/>
<feature type="transmembrane region" description="Helical" evidence="1">
    <location>
        <begin position="450"/>
        <end position="469"/>
    </location>
</feature>
<feature type="transmembrane region" description="Helical" evidence="1">
    <location>
        <begin position="236"/>
        <end position="254"/>
    </location>
</feature>
<feature type="transmembrane region" description="Helical" evidence="1">
    <location>
        <begin position="133"/>
        <end position="150"/>
    </location>
</feature>
<dbReference type="InterPro" id="IPR038731">
    <property type="entry name" value="RgtA/B/C-like"/>
</dbReference>
<feature type="transmembrane region" description="Helical" evidence="1">
    <location>
        <begin position="287"/>
        <end position="303"/>
    </location>
</feature>
<feature type="transmembrane region" description="Helical" evidence="1">
    <location>
        <begin position="39"/>
        <end position="59"/>
    </location>
</feature>
<sequence>MSGPVWNVRRREWRLDIAGALLGLSVAVLLFPLRYLSSQILVETVPLVLGGASGLYLVATRTERAAVPAEAWRLSSFGTHCLRAGTLVGLAAMVFVGTATGGRTVPFYAVAALCYALVFGQVFLAAEADLRPGLVVAQLLVAAVIVRWTALLTTPGLVGIDSWTHITTYASSIRTTGGLDGMADVKYVAAPLYHLFVVVAADTFGTSLRTALYLTLGLVMPLSIALLYVTARRLLAARWALFAVAIYGVADHVVRWGVHIIPTSLGLVFFAAVLYGIVTARETHRRGPAYALVFWFGLAVVVTHQISTFITLVFLGAGALVQGWWWVTDRADATLPRSDRTDRSVNFLGLFAVLSTITVVNWSVTPYGDGSFLTTMLDVFRRTLARSAGFLRLESATATASGPIPGSLVSVPPHVSVIDSLGFLLLLLVTLVGAFTLLRRDRLEPLPVAFVFGIGLMLVATLGMPLFGLNTLVPARWYAFMYVPMAVVAAFGVRFLAGALPRRAVLAGVVAFALVFPGAMLVEHKATPEDPVFDESYPRYAYTASELTAARTITEIHPADAPLSTDLPYRALFTRWQDRYTARLSVGEDGTIASDYVVYRRYQSTGAAAVMADGAAVNVRVPADSVCQPAKDTVYTIGAVRYCRPPVDRR</sequence>
<feature type="transmembrane region" description="Helical" evidence="1">
    <location>
        <begin position="504"/>
        <end position="522"/>
    </location>
</feature>
<feature type="transmembrane region" description="Helical" evidence="1">
    <location>
        <begin position="12"/>
        <end position="33"/>
    </location>
</feature>
<feature type="transmembrane region" description="Helical" evidence="1">
    <location>
        <begin position="417"/>
        <end position="438"/>
    </location>
</feature>